<feature type="non-terminal residue" evidence="2">
    <location>
        <position position="351"/>
    </location>
</feature>
<protein>
    <submittedName>
        <fullName evidence="2">Uncharacterized protein</fullName>
    </submittedName>
</protein>
<dbReference type="AlphaFoldDB" id="A0A843WM01"/>
<accession>A0A843WM01</accession>
<keyword evidence="3" id="KW-1185">Reference proteome</keyword>
<sequence>MFHVHAAVGCSCCYVACVASVVARCVHTVVAWLAGFSQDCSVLISTVAVPPQGLRCAVGLDGAFWQVFPERCLGGSGGGSPRTGLCCFYSSACCGVLFEILYHLVVGLFILVKVLPRIALCRFWQRFFQRVLCVRFRPPLCCPCGSKWCFLLLSARESLLLPVRQSRCSVFCVVFGADMVVALLKSSAFHVLLLWVSSGESPLVGHVLSRTVGAIHHVPVHECFDFVPSGALVYCVVPWVAPDSFEILGSVRTCLSTDESLAVDRCTQTEGMEFGEDNYCVWLSTAGILAIDRSTQASKPSVCEGITVDRCVWGCRQVIKEPINSSNFNFERSLESSMTVALVLQEDGRDR</sequence>
<gene>
    <name evidence="2" type="ORF">Taro_038362</name>
</gene>
<evidence type="ECO:0000313" key="2">
    <source>
        <dbReference type="EMBL" id="MQM05545.1"/>
    </source>
</evidence>
<evidence type="ECO:0000256" key="1">
    <source>
        <dbReference type="SAM" id="SignalP"/>
    </source>
</evidence>
<comment type="caution">
    <text evidence="2">The sequence shown here is derived from an EMBL/GenBank/DDBJ whole genome shotgun (WGS) entry which is preliminary data.</text>
</comment>
<keyword evidence="1" id="KW-0732">Signal</keyword>
<dbReference type="Proteomes" id="UP000652761">
    <property type="component" value="Unassembled WGS sequence"/>
</dbReference>
<reference evidence="2" key="1">
    <citation type="submission" date="2017-07" db="EMBL/GenBank/DDBJ databases">
        <title>Taro Niue Genome Assembly and Annotation.</title>
        <authorList>
            <person name="Atibalentja N."/>
            <person name="Keating K."/>
            <person name="Fields C.J."/>
        </authorList>
    </citation>
    <scope>NUCLEOTIDE SEQUENCE</scope>
    <source>
        <strain evidence="2">Niue_2</strain>
        <tissue evidence="2">Leaf</tissue>
    </source>
</reference>
<feature type="signal peptide" evidence="1">
    <location>
        <begin position="1"/>
        <end position="31"/>
    </location>
</feature>
<name>A0A843WM01_COLES</name>
<evidence type="ECO:0000313" key="3">
    <source>
        <dbReference type="Proteomes" id="UP000652761"/>
    </source>
</evidence>
<proteinExistence type="predicted"/>
<dbReference type="EMBL" id="NMUH01003433">
    <property type="protein sequence ID" value="MQM05545.1"/>
    <property type="molecule type" value="Genomic_DNA"/>
</dbReference>
<feature type="chain" id="PRO_5032604101" evidence="1">
    <location>
        <begin position="32"/>
        <end position="351"/>
    </location>
</feature>
<organism evidence="2 3">
    <name type="scientific">Colocasia esculenta</name>
    <name type="common">Wild taro</name>
    <name type="synonym">Arum esculentum</name>
    <dbReference type="NCBI Taxonomy" id="4460"/>
    <lineage>
        <taxon>Eukaryota</taxon>
        <taxon>Viridiplantae</taxon>
        <taxon>Streptophyta</taxon>
        <taxon>Embryophyta</taxon>
        <taxon>Tracheophyta</taxon>
        <taxon>Spermatophyta</taxon>
        <taxon>Magnoliopsida</taxon>
        <taxon>Liliopsida</taxon>
        <taxon>Araceae</taxon>
        <taxon>Aroideae</taxon>
        <taxon>Colocasieae</taxon>
        <taxon>Colocasia</taxon>
    </lineage>
</organism>